<dbReference type="InterPro" id="IPR011047">
    <property type="entry name" value="Quinoprotein_ADH-like_sf"/>
</dbReference>
<feature type="domain" description="PilY1 beta-propeller" evidence="7">
    <location>
        <begin position="2"/>
        <end position="102"/>
    </location>
</feature>
<protein>
    <submittedName>
        <fullName evidence="8">PQQ-binding-like beta-propeller repeat protein</fullName>
    </submittedName>
</protein>
<dbReference type="InterPro" id="IPR015943">
    <property type="entry name" value="WD40/YVTN_repeat-like_dom_sf"/>
</dbReference>
<keyword evidence="6" id="KW-0281">Fimbrium</keyword>
<proteinExistence type="inferred from homology"/>
<reference evidence="8 9" key="1">
    <citation type="submission" date="2020-05" db="EMBL/GenBank/DDBJ databases">
        <title>Ramlibacter rhizophilus sp. nov., isolated from rhizosphere soil of national flower Mugunghwa from South Korea.</title>
        <authorList>
            <person name="Zheng-Fei Y."/>
            <person name="Huan T."/>
        </authorList>
    </citation>
    <scope>NUCLEOTIDE SEQUENCE [LARGE SCALE GENOMIC DNA]</scope>
    <source>
        <strain evidence="8 9">H242</strain>
    </source>
</reference>
<dbReference type="EMBL" id="CP053418">
    <property type="protein sequence ID" value="QJW83524.1"/>
    <property type="molecule type" value="Genomic_DNA"/>
</dbReference>
<accession>A0ABX6P1X9</accession>
<dbReference type="SUPFAM" id="SSF50998">
    <property type="entry name" value="Quinoprotein alcohol dehydrogenase-like"/>
    <property type="match status" value="1"/>
</dbReference>
<evidence type="ECO:0000256" key="1">
    <source>
        <dbReference type="ARBA" id="ARBA00004561"/>
    </source>
</evidence>
<gene>
    <name evidence="8" type="ORF">HK414_03255</name>
</gene>
<keyword evidence="4" id="KW-0479">Metal-binding</keyword>
<dbReference type="Gene3D" id="2.130.10.10">
    <property type="entry name" value="YVTN repeat-like/Quinoprotein amine dehydrogenase"/>
    <property type="match status" value="1"/>
</dbReference>
<evidence type="ECO:0000256" key="5">
    <source>
        <dbReference type="ARBA" id="ARBA00022837"/>
    </source>
</evidence>
<keyword evidence="9" id="KW-1185">Reference proteome</keyword>
<comment type="subcellular location">
    <subcellularLocation>
        <location evidence="1">Fimbrium</location>
    </subcellularLocation>
</comment>
<evidence type="ECO:0000313" key="9">
    <source>
        <dbReference type="Proteomes" id="UP000500826"/>
    </source>
</evidence>
<keyword evidence="5" id="KW-0106">Calcium</keyword>
<evidence type="ECO:0000259" key="7">
    <source>
        <dbReference type="Pfam" id="PF05567"/>
    </source>
</evidence>
<dbReference type="InterPro" id="IPR008707">
    <property type="entry name" value="B-propeller_PilY1"/>
</dbReference>
<organism evidence="8 9">
    <name type="scientific">Ramlibacter terrae</name>
    <dbReference type="NCBI Taxonomy" id="2732511"/>
    <lineage>
        <taxon>Bacteria</taxon>
        <taxon>Pseudomonadati</taxon>
        <taxon>Pseudomonadota</taxon>
        <taxon>Betaproteobacteria</taxon>
        <taxon>Burkholderiales</taxon>
        <taxon>Comamonadaceae</taxon>
        <taxon>Ramlibacter</taxon>
    </lineage>
</organism>
<evidence type="ECO:0000313" key="8">
    <source>
        <dbReference type="EMBL" id="QJW83524.1"/>
    </source>
</evidence>
<dbReference type="Proteomes" id="UP000500826">
    <property type="component" value="Chromosome"/>
</dbReference>
<sequence>MVLVASNDGMLHALDRKTGNEKWAFVPTEVMKNMYKLADENFEFNHVFYVDGSPQMGDIQINSGTNKGQWRTIVVGGLNKGGRSYYALDLTDTNDPKLLWQFKHNDRA</sequence>
<keyword evidence="3" id="KW-1029">Fimbrium biogenesis</keyword>
<evidence type="ECO:0000256" key="4">
    <source>
        <dbReference type="ARBA" id="ARBA00022723"/>
    </source>
</evidence>
<evidence type="ECO:0000256" key="2">
    <source>
        <dbReference type="ARBA" id="ARBA00008387"/>
    </source>
</evidence>
<name>A0ABX6P1X9_9BURK</name>
<evidence type="ECO:0000256" key="3">
    <source>
        <dbReference type="ARBA" id="ARBA00022558"/>
    </source>
</evidence>
<comment type="similarity">
    <text evidence="2">Belongs to the PilY1 family.</text>
</comment>
<evidence type="ECO:0000256" key="6">
    <source>
        <dbReference type="ARBA" id="ARBA00023263"/>
    </source>
</evidence>
<dbReference type="Pfam" id="PF05567">
    <property type="entry name" value="T4P_PilY1"/>
    <property type="match status" value="1"/>
</dbReference>